<dbReference type="EMBL" id="JACHEN010000003">
    <property type="protein sequence ID" value="MBB6214710.1"/>
    <property type="molecule type" value="Genomic_DNA"/>
</dbReference>
<evidence type="ECO:0000313" key="7">
    <source>
        <dbReference type="EMBL" id="MBB6214710.1"/>
    </source>
</evidence>
<dbReference type="GO" id="GO:0004519">
    <property type="term" value="F:endonuclease activity"/>
    <property type="evidence" value="ECO:0007669"/>
    <property type="project" value="InterPro"/>
</dbReference>
<protein>
    <recommendedName>
        <fullName evidence="4">Putative HNH nuclease YajD</fullName>
    </recommendedName>
</protein>
<feature type="compositionally biased region" description="Basic and acidic residues" evidence="5">
    <location>
        <begin position="1"/>
        <end position="10"/>
    </location>
</feature>
<comment type="similarity">
    <text evidence="3">Belongs to the HNH nuclease family.</text>
</comment>
<dbReference type="GO" id="GO:0003676">
    <property type="term" value="F:nucleic acid binding"/>
    <property type="evidence" value="ECO:0007669"/>
    <property type="project" value="InterPro"/>
</dbReference>
<dbReference type="Gene3D" id="1.10.30.50">
    <property type="match status" value="1"/>
</dbReference>
<evidence type="ECO:0000256" key="5">
    <source>
        <dbReference type="SAM" id="MobiDB-lite"/>
    </source>
</evidence>
<organism evidence="7 8">
    <name type="scientific">Anaerosolibacter carboniphilus</name>
    <dbReference type="NCBI Taxonomy" id="1417629"/>
    <lineage>
        <taxon>Bacteria</taxon>
        <taxon>Bacillati</taxon>
        <taxon>Bacillota</taxon>
        <taxon>Clostridia</taxon>
        <taxon>Peptostreptococcales</taxon>
        <taxon>Thermotaleaceae</taxon>
        <taxon>Anaerosolibacter</taxon>
    </lineage>
</organism>
<evidence type="ECO:0000313" key="8">
    <source>
        <dbReference type="Proteomes" id="UP000579281"/>
    </source>
</evidence>
<dbReference type="PANTHER" id="PTHR41286:SF1">
    <property type="entry name" value="HNH NUCLEASE YAJD-RELATED"/>
    <property type="match status" value="1"/>
</dbReference>
<evidence type="ECO:0000256" key="3">
    <source>
        <dbReference type="ARBA" id="ARBA00038412"/>
    </source>
</evidence>
<name>A0A841KRL3_9FIRM</name>
<proteinExistence type="inferred from homology"/>
<dbReference type="GO" id="GO:0008270">
    <property type="term" value="F:zinc ion binding"/>
    <property type="evidence" value="ECO:0007669"/>
    <property type="project" value="InterPro"/>
</dbReference>
<dbReference type="GO" id="GO:0005829">
    <property type="term" value="C:cytosol"/>
    <property type="evidence" value="ECO:0007669"/>
    <property type="project" value="TreeGrafter"/>
</dbReference>
<evidence type="ECO:0000256" key="4">
    <source>
        <dbReference type="ARBA" id="ARBA00040194"/>
    </source>
</evidence>
<dbReference type="SMART" id="SM00507">
    <property type="entry name" value="HNHc"/>
    <property type="match status" value="1"/>
</dbReference>
<gene>
    <name evidence="7" type="ORF">HNQ80_000793</name>
</gene>
<keyword evidence="8" id="KW-1185">Reference proteome</keyword>
<dbReference type="Proteomes" id="UP000579281">
    <property type="component" value="Unassembled WGS sequence"/>
</dbReference>
<dbReference type="PANTHER" id="PTHR41286">
    <property type="entry name" value="HNH NUCLEASE YAJD-RELATED"/>
    <property type="match status" value="1"/>
</dbReference>
<comment type="caution">
    <text evidence="7">The sequence shown here is derived from an EMBL/GenBank/DDBJ whole genome shotgun (WGS) entry which is preliminary data.</text>
</comment>
<dbReference type="GO" id="GO:0016787">
    <property type="term" value="F:hydrolase activity"/>
    <property type="evidence" value="ECO:0007669"/>
    <property type="project" value="UniProtKB-KW"/>
</dbReference>
<evidence type="ECO:0000256" key="1">
    <source>
        <dbReference type="ARBA" id="ARBA00022722"/>
    </source>
</evidence>
<keyword evidence="1" id="KW-0540">Nuclease</keyword>
<keyword evidence="2 7" id="KW-0378">Hydrolase</keyword>
<accession>A0A841KRL3</accession>
<dbReference type="InterPro" id="IPR002711">
    <property type="entry name" value="HNH"/>
</dbReference>
<dbReference type="CDD" id="cd00085">
    <property type="entry name" value="HNHc"/>
    <property type="match status" value="1"/>
</dbReference>
<feature type="region of interest" description="Disordered" evidence="5">
    <location>
        <begin position="1"/>
        <end position="21"/>
    </location>
</feature>
<sequence>MPRKRGDMMPRKPKRPCSTPGCPNLTDGQYCEDHRVEERRRYDKYQRSSDVNKKYGRAWKRIRDRYAREHPLCEMCKEDGRLTPTDEVHHILPVSQGGTHDRSNLMSLCKSCHNKIHLELGDRQIRS</sequence>
<feature type="domain" description="HNH nuclease" evidence="6">
    <location>
        <begin position="61"/>
        <end position="114"/>
    </location>
</feature>
<dbReference type="Pfam" id="PF01844">
    <property type="entry name" value="HNH"/>
    <property type="match status" value="1"/>
</dbReference>
<evidence type="ECO:0000256" key="2">
    <source>
        <dbReference type="ARBA" id="ARBA00022801"/>
    </source>
</evidence>
<dbReference type="InterPro" id="IPR003615">
    <property type="entry name" value="HNH_nuc"/>
</dbReference>
<evidence type="ECO:0000259" key="6">
    <source>
        <dbReference type="SMART" id="SM00507"/>
    </source>
</evidence>
<reference evidence="7 8" key="1">
    <citation type="submission" date="2020-08" db="EMBL/GenBank/DDBJ databases">
        <title>Genomic Encyclopedia of Type Strains, Phase IV (KMG-IV): sequencing the most valuable type-strain genomes for metagenomic binning, comparative biology and taxonomic classification.</title>
        <authorList>
            <person name="Goeker M."/>
        </authorList>
    </citation>
    <scope>NUCLEOTIDE SEQUENCE [LARGE SCALE GENOMIC DNA]</scope>
    <source>
        <strain evidence="7 8">DSM 103526</strain>
    </source>
</reference>
<dbReference type="AlphaFoldDB" id="A0A841KRL3"/>